<comment type="caution">
    <text evidence="2">The sequence shown here is derived from an EMBL/GenBank/DDBJ whole genome shotgun (WGS) entry which is preliminary data.</text>
</comment>
<organism evidence="2 3">
    <name type="scientific">Metabacillus malikii</name>
    <dbReference type="NCBI Taxonomy" id="1504265"/>
    <lineage>
        <taxon>Bacteria</taxon>
        <taxon>Bacillati</taxon>
        <taxon>Bacillota</taxon>
        <taxon>Bacilli</taxon>
        <taxon>Bacillales</taxon>
        <taxon>Bacillaceae</taxon>
        <taxon>Metabacillus</taxon>
    </lineage>
</organism>
<protein>
    <submittedName>
        <fullName evidence="2">Membrane protein YesL</fullName>
    </submittedName>
</protein>
<feature type="transmembrane region" description="Helical" evidence="1">
    <location>
        <begin position="75"/>
        <end position="93"/>
    </location>
</feature>
<dbReference type="EMBL" id="JAUSUD010000010">
    <property type="protein sequence ID" value="MDQ0231178.1"/>
    <property type="molecule type" value="Genomic_DNA"/>
</dbReference>
<dbReference type="Proteomes" id="UP001234495">
    <property type="component" value="Unassembled WGS sequence"/>
</dbReference>
<name>A0ABT9ZFX2_9BACI</name>
<keyword evidence="1" id="KW-0812">Transmembrane</keyword>
<sequence>MKGLNKNSFYRLLEWVMWLAFINLLWFAGTLLGLILFGAFPATVAMFTVVRQLILEGATGKQIVKKFIVTYKNEFIKSNVIGLIMVITGYLLYLDFIYIRNFTGITYYIFYTGLVFASIIYIISSIYIFPVLVHYDLKLLQYFKNAIVIGIISPIFTVIIGLGLFCLYYLLTVIPGLIPLITMSTIALIIMSCALIIFRRLEDKQQSIQNHT</sequence>
<dbReference type="Pfam" id="PF04854">
    <property type="entry name" value="DUF624"/>
    <property type="match status" value="1"/>
</dbReference>
<keyword evidence="1" id="KW-0472">Membrane</keyword>
<dbReference type="InterPro" id="IPR006938">
    <property type="entry name" value="DUF624"/>
</dbReference>
<evidence type="ECO:0000313" key="3">
    <source>
        <dbReference type="Proteomes" id="UP001234495"/>
    </source>
</evidence>
<gene>
    <name evidence="2" type="ORF">J2S19_002440</name>
</gene>
<feature type="transmembrane region" description="Helical" evidence="1">
    <location>
        <begin position="145"/>
        <end position="171"/>
    </location>
</feature>
<proteinExistence type="predicted"/>
<accession>A0ABT9ZFX2</accession>
<evidence type="ECO:0000256" key="1">
    <source>
        <dbReference type="SAM" id="Phobius"/>
    </source>
</evidence>
<keyword evidence="3" id="KW-1185">Reference proteome</keyword>
<feature type="transmembrane region" description="Helical" evidence="1">
    <location>
        <begin position="12"/>
        <end position="28"/>
    </location>
</feature>
<feature type="transmembrane region" description="Helical" evidence="1">
    <location>
        <begin position="105"/>
        <end position="133"/>
    </location>
</feature>
<dbReference type="RefSeq" id="WP_307341665.1">
    <property type="nucleotide sequence ID" value="NZ_JAUSUD010000010.1"/>
</dbReference>
<keyword evidence="1" id="KW-1133">Transmembrane helix</keyword>
<reference evidence="2 3" key="1">
    <citation type="submission" date="2023-07" db="EMBL/GenBank/DDBJ databases">
        <title>Genomic Encyclopedia of Type Strains, Phase IV (KMG-IV): sequencing the most valuable type-strain genomes for metagenomic binning, comparative biology and taxonomic classification.</title>
        <authorList>
            <person name="Goeker M."/>
        </authorList>
    </citation>
    <scope>NUCLEOTIDE SEQUENCE [LARGE SCALE GENOMIC DNA]</scope>
    <source>
        <strain evidence="2 3">DSM 29005</strain>
    </source>
</reference>
<feature type="transmembrane region" description="Helical" evidence="1">
    <location>
        <begin position="177"/>
        <end position="198"/>
    </location>
</feature>
<evidence type="ECO:0000313" key="2">
    <source>
        <dbReference type="EMBL" id="MDQ0231178.1"/>
    </source>
</evidence>